<keyword evidence="3 6" id="KW-0378">Hydrolase</keyword>
<evidence type="ECO:0000256" key="2">
    <source>
        <dbReference type="ARBA" id="ARBA00022692"/>
    </source>
</evidence>
<dbReference type="GO" id="GO:0006487">
    <property type="term" value="P:protein N-linked glycosylation"/>
    <property type="evidence" value="ECO:0007669"/>
    <property type="project" value="UniProtKB-UniRule"/>
</dbReference>
<dbReference type="Proteomes" id="UP000016923">
    <property type="component" value="Unassembled WGS sequence"/>
</dbReference>
<keyword evidence="5 6" id="KW-0472">Membrane</keyword>
<keyword evidence="6" id="KW-0256">Endoplasmic reticulum</keyword>
<accession>S3BRB4</accession>
<dbReference type="VEuPathDB" id="FungiDB:F503_08859"/>
<evidence type="ECO:0000259" key="8">
    <source>
        <dbReference type="SMART" id="SM00014"/>
    </source>
</evidence>
<evidence type="ECO:0000256" key="6">
    <source>
        <dbReference type="RuleBase" id="RU367078"/>
    </source>
</evidence>
<dbReference type="GO" id="GO:0008610">
    <property type="term" value="P:lipid biosynthetic process"/>
    <property type="evidence" value="ECO:0007669"/>
    <property type="project" value="TreeGrafter"/>
</dbReference>
<evidence type="ECO:0000313" key="9">
    <source>
        <dbReference type="EMBL" id="EPE02982.1"/>
    </source>
</evidence>
<feature type="compositionally biased region" description="Low complexity" evidence="7">
    <location>
        <begin position="166"/>
        <end position="182"/>
    </location>
</feature>
<dbReference type="HOGENOM" id="CLU_074922_0_0_1"/>
<sequence length="300" mass="32774">MDDDSIQLTSLSLTHVYYDPDDPISYISAWLALVPQALIVVYVTLAWSTREAEVILAFAGQLGCEAVNFVLKRIIKEERPQHHYRGNLLASLFGGLSDDKPSGEAAAAAAGAATAGLEANTAMVNGHRLPFRRGYGMPSSHAQFAGYWALTIALFLLVRYQKTQNTQKTQKTQKTQGAKKTTSSAATRRDTLTLTQRVGISVVAFVVAFLIAGSRVYLHYHTPKQVTVGFVAGLVVGAGWFAATAVVRQLGLLDWALSLPLAQYLRLRDLALEEDVLQAGWEKWEVRQAEKAALEAAKNK</sequence>
<dbReference type="AlphaFoldDB" id="S3BRB4"/>
<evidence type="ECO:0000256" key="5">
    <source>
        <dbReference type="ARBA" id="ARBA00023136"/>
    </source>
</evidence>
<dbReference type="Gene3D" id="1.20.144.10">
    <property type="entry name" value="Phosphatidic acid phosphatase type 2/haloperoxidase"/>
    <property type="match status" value="1"/>
</dbReference>
<dbReference type="eggNOG" id="KOG3146">
    <property type="taxonomic scope" value="Eukaryota"/>
</dbReference>
<dbReference type="EMBL" id="KE148172">
    <property type="protein sequence ID" value="EPE02982.1"/>
    <property type="molecule type" value="Genomic_DNA"/>
</dbReference>
<dbReference type="SMART" id="SM00014">
    <property type="entry name" value="acidPPc"/>
    <property type="match status" value="1"/>
</dbReference>
<evidence type="ECO:0000256" key="4">
    <source>
        <dbReference type="ARBA" id="ARBA00022989"/>
    </source>
</evidence>
<evidence type="ECO:0000256" key="1">
    <source>
        <dbReference type="ARBA" id="ARBA00004141"/>
    </source>
</evidence>
<proteinExistence type="inferred from homology"/>
<comment type="subcellular location">
    <subcellularLocation>
        <location evidence="6">Endoplasmic reticulum membrane</location>
        <topology evidence="6">Multi-pass membrane protein</topology>
    </subcellularLocation>
    <subcellularLocation>
        <location evidence="1">Membrane</location>
        <topology evidence="1">Multi-pass membrane protein</topology>
    </subcellularLocation>
</comment>
<dbReference type="InterPro" id="IPR039667">
    <property type="entry name" value="Dolichyldiphosphatase_PAP2"/>
</dbReference>
<feature type="transmembrane region" description="Helical" evidence="6">
    <location>
        <begin position="226"/>
        <end position="247"/>
    </location>
</feature>
<dbReference type="UniPathway" id="UPA00378"/>
<dbReference type="SUPFAM" id="SSF48317">
    <property type="entry name" value="Acid phosphatase/Vanadium-dependent haloperoxidase"/>
    <property type="match status" value="1"/>
</dbReference>
<feature type="transmembrane region" description="Helical" evidence="6">
    <location>
        <begin position="27"/>
        <end position="47"/>
    </location>
</feature>
<dbReference type="OrthoDB" id="302705at2759"/>
<dbReference type="OMA" id="VYATLIW"/>
<keyword evidence="2 6" id="KW-0812">Transmembrane</keyword>
<dbReference type="InterPro" id="IPR000326">
    <property type="entry name" value="PAP2/HPO"/>
</dbReference>
<dbReference type="GO" id="GO:0005789">
    <property type="term" value="C:endoplasmic reticulum membrane"/>
    <property type="evidence" value="ECO:0007669"/>
    <property type="project" value="UniProtKB-SubCell"/>
</dbReference>
<comment type="similarity">
    <text evidence="6">Belongs to the dolichyldiphosphatase family.</text>
</comment>
<comment type="catalytic activity">
    <reaction evidence="6">
        <text>a di-trans,poly-cis-dolichyl diphosphate + H2O = a di-trans,poly-cis-dolichyl phosphate + phosphate + H(+)</text>
        <dbReference type="Rhea" id="RHEA:14385"/>
        <dbReference type="Rhea" id="RHEA-COMP:19498"/>
        <dbReference type="Rhea" id="RHEA-COMP:19506"/>
        <dbReference type="ChEBI" id="CHEBI:15377"/>
        <dbReference type="ChEBI" id="CHEBI:15378"/>
        <dbReference type="ChEBI" id="CHEBI:43474"/>
        <dbReference type="ChEBI" id="CHEBI:57497"/>
        <dbReference type="ChEBI" id="CHEBI:57683"/>
        <dbReference type="EC" id="3.6.1.43"/>
    </reaction>
</comment>
<feature type="transmembrane region" description="Helical" evidence="6">
    <location>
        <begin position="140"/>
        <end position="158"/>
    </location>
</feature>
<reference evidence="9 10" key="1">
    <citation type="journal article" date="2013" name="BMC Genomics">
        <title>The genome and transcriptome of the pine saprophyte Ophiostoma piceae, and a comparison with the bark beetle-associated pine pathogen Grosmannia clavigera.</title>
        <authorList>
            <person name="Haridas S."/>
            <person name="Wang Y."/>
            <person name="Lim L."/>
            <person name="Massoumi Alamouti S."/>
            <person name="Jackman S."/>
            <person name="Docking R."/>
            <person name="Robertson G."/>
            <person name="Birol I."/>
            <person name="Bohlmann J."/>
            <person name="Breuil C."/>
        </authorList>
    </citation>
    <scope>NUCLEOTIDE SEQUENCE [LARGE SCALE GENOMIC DNA]</scope>
    <source>
        <strain evidence="9 10">UAMH 11346</strain>
    </source>
</reference>
<dbReference type="EC" id="3.6.1.43" evidence="6"/>
<feature type="transmembrane region" description="Helical" evidence="6">
    <location>
        <begin position="198"/>
        <end position="220"/>
    </location>
</feature>
<protein>
    <recommendedName>
        <fullName evidence="6">Dolichyldiphosphatase</fullName>
        <ecNumber evidence="6">3.6.1.43</ecNumber>
    </recommendedName>
</protein>
<dbReference type="PANTHER" id="PTHR11247">
    <property type="entry name" value="PALMITOYL-PROTEIN THIOESTERASE/DOLICHYLDIPHOSPHATASE 1"/>
    <property type="match status" value="1"/>
</dbReference>
<evidence type="ECO:0000256" key="3">
    <source>
        <dbReference type="ARBA" id="ARBA00022801"/>
    </source>
</evidence>
<dbReference type="PANTHER" id="PTHR11247:SF1">
    <property type="entry name" value="DOLICHYLDIPHOSPHATASE 1"/>
    <property type="match status" value="1"/>
</dbReference>
<feature type="domain" description="Phosphatidic acid phosphatase type 2/haloperoxidase" evidence="8">
    <location>
        <begin position="102"/>
        <end position="241"/>
    </location>
</feature>
<evidence type="ECO:0000313" key="10">
    <source>
        <dbReference type="Proteomes" id="UP000016923"/>
    </source>
</evidence>
<dbReference type="InterPro" id="IPR036938">
    <property type="entry name" value="PAP2/HPO_sf"/>
</dbReference>
<dbReference type="CDD" id="cd03382">
    <property type="entry name" value="PAP2_dolichyldiphosphatase"/>
    <property type="match status" value="1"/>
</dbReference>
<dbReference type="Pfam" id="PF01569">
    <property type="entry name" value="PAP2"/>
    <property type="match status" value="1"/>
</dbReference>
<dbReference type="STRING" id="1262450.S3BRB4"/>
<gene>
    <name evidence="9" type="ORF">F503_08859</name>
</gene>
<name>S3BRB4_OPHP1</name>
<feature type="region of interest" description="Disordered" evidence="7">
    <location>
        <begin position="166"/>
        <end position="186"/>
    </location>
</feature>
<organism evidence="9 10">
    <name type="scientific">Ophiostoma piceae (strain UAMH 11346)</name>
    <name type="common">Sap stain fungus</name>
    <dbReference type="NCBI Taxonomy" id="1262450"/>
    <lineage>
        <taxon>Eukaryota</taxon>
        <taxon>Fungi</taxon>
        <taxon>Dikarya</taxon>
        <taxon>Ascomycota</taxon>
        <taxon>Pezizomycotina</taxon>
        <taxon>Sordariomycetes</taxon>
        <taxon>Sordariomycetidae</taxon>
        <taxon>Ophiostomatales</taxon>
        <taxon>Ophiostomataceae</taxon>
        <taxon>Ophiostoma</taxon>
    </lineage>
</organism>
<keyword evidence="10" id="KW-1185">Reference proteome</keyword>
<keyword evidence="4 6" id="KW-1133">Transmembrane helix</keyword>
<dbReference type="GO" id="GO:0047874">
    <property type="term" value="F:dolichyldiphosphatase activity"/>
    <property type="evidence" value="ECO:0007669"/>
    <property type="project" value="UniProtKB-UniRule"/>
</dbReference>
<comment type="function">
    <text evidence="6">Required for efficient N-glycosylation. Necessary for maintaining optimal levels of dolichol-linked oligosaccharides. Hydrolyzes dolichyl pyrophosphate at a very high rate and dolichyl monophosphate at a much lower rate. Does not act on phosphatidate.</text>
</comment>
<comment type="pathway">
    <text evidence="6">Protein modification; protein glycosylation.</text>
</comment>
<evidence type="ECO:0000256" key="7">
    <source>
        <dbReference type="SAM" id="MobiDB-lite"/>
    </source>
</evidence>